<evidence type="ECO:0000313" key="3">
    <source>
        <dbReference type="EMBL" id="GCL35562.1"/>
    </source>
</evidence>
<dbReference type="InterPro" id="IPR050447">
    <property type="entry name" value="Erg6_SMT_methyltransf"/>
</dbReference>
<evidence type="ECO:0000313" key="4">
    <source>
        <dbReference type="Proteomes" id="UP000300142"/>
    </source>
</evidence>
<dbReference type="GO" id="GO:0016126">
    <property type="term" value="P:sterol biosynthetic process"/>
    <property type="evidence" value="ECO:0007669"/>
    <property type="project" value="TreeGrafter"/>
</dbReference>
<organism evidence="3 4">
    <name type="scientific">Sphaerospermopsis reniformis</name>
    <dbReference type="NCBI Taxonomy" id="531300"/>
    <lineage>
        <taxon>Bacteria</taxon>
        <taxon>Bacillati</taxon>
        <taxon>Cyanobacteriota</taxon>
        <taxon>Cyanophyceae</taxon>
        <taxon>Nostocales</taxon>
        <taxon>Aphanizomenonaceae</taxon>
        <taxon>Sphaerospermopsis</taxon>
    </lineage>
</organism>
<keyword evidence="1" id="KW-0808">Transferase</keyword>
<dbReference type="Proteomes" id="UP000300142">
    <property type="component" value="Unassembled WGS sequence"/>
</dbReference>
<keyword evidence="4" id="KW-1185">Reference proteome</keyword>
<dbReference type="CDD" id="cd02440">
    <property type="entry name" value="AdoMet_MTases"/>
    <property type="match status" value="1"/>
</dbReference>
<evidence type="ECO:0000256" key="1">
    <source>
        <dbReference type="ARBA" id="ARBA00022679"/>
    </source>
</evidence>
<dbReference type="InterPro" id="IPR013216">
    <property type="entry name" value="Methyltransf_11"/>
</dbReference>
<protein>
    <recommendedName>
        <fullName evidence="2">Methyltransferase type 11 domain-containing protein</fullName>
    </recommendedName>
</protein>
<sequence>MLSNFTSLPENLLNNFISRPNHYPLRRLFWKGWYNLFAANYSNIKITFINYGYADVEPNTKQLELNPSEEEERYCLQLYHHVAKAISLQELDVIEVGCGRGGGSSYIMRYLQPKTMTGVDFSKSNIAFCQKAHSVPQLNFQLGDAESLPFNDCSFDVVVNVESSHCYGSPESFFAESFRILRPNGYFLFTDFRPKKDIKKTTISLKNTGFKILKSEIITPNILKAMDLENDRKLKTINQYIPKYLHIVANWFAGCQGTPMYEAFKTGDQEYLCYVLQK</sequence>
<dbReference type="AlphaFoldDB" id="A0A479ZTR0"/>
<dbReference type="PANTHER" id="PTHR44068">
    <property type="entry name" value="ZGC:194242"/>
    <property type="match status" value="1"/>
</dbReference>
<reference evidence="4" key="1">
    <citation type="submission" date="2019-02" db="EMBL/GenBank/DDBJ databases">
        <title>Draft genome sequence of Sphaerospermopsis reniformis NIES-1949.</title>
        <authorList>
            <person name="Yamaguchi H."/>
            <person name="Suzuki S."/>
            <person name="Kawachi M."/>
        </authorList>
    </citation>
    <scope>NUCLEOTIDE SEQUENCE [LARGE SCALE GENOMIC DNA]</scope>
    <source>
        <strain evidence="4">NIES-1949</strain>
    </source>
</reference>
<proteinExistence type="predicted"/>
<name>A0A479ZTR0_9CYAN</name>
<dbReference type="InterPro" id="IPR029063">
    <property type="entry name" value="SAM-dependent_MTases_sf"/>
</dbReference>
<dbReference type="Pfam" id="PF08241">
    <property type="entry name" value="Methyltransf_11"/>
    <property type="match status" value="1"/>
</dbReference>
<accession>A0A479ZTR0</accession>
<feature type="domain" description="Methyltransferase type 11" evidence="2">
    <location>
        <begin position="95"/>
        <end position="189"/>
    </location>
</feature>
<dbReference type="Gene3D" id="3.40.50.150">
    <property type="entry name" value="Vaccinia Virus protein VP39"/>
    <property type="match status" value="1"/>
</dbReference>
<dbReference type="GO" id="GO:0003838">
    <property type="term" value="F:sterol 24-C-methyltransferase activity"/>
    <property type="evidence" value="ECO:0007669"/>
    <property type="project" value="TreeGrafter"/>
</dbReference>
<dbReference type="SUPFAM" id="SSF53335">
    <property type="entry name" value="S-adenosyl-L-methionine-dependent methyltransferases"/>
    <property type="match status" value="1"/>
</dbReference>
<evidence type="ECO:0000259" key="2">
    <source>
        <dbReference type="Pfam" id="PF08241"/>
    </source>
</evidence>
<comment type="caution">
    <text evidence="3">The sequence shown here is derived from an EMBL/GenBank/DDBJ whole genome shotgun (WGS) entry which is preliminary data.</text>
</comment>
<dbReference type="RefSeq" id="WP_137666363.1">
    <property type="nucleotide sequence ID" value="NZ_BJCE01000012.1"/>
</dbReference>
<gene>
    <name evidence="3" type="ORF">SR1949_06580</name>
</gene>
<dbReference type="PANTHER" id="PTHR44068:SF1">
    <property type="entry name" value="HYPOTHETICAL LOC100005854"/>
    <property type="match status" value="1"/>
</dbReference>
<dbReference type="EMBL" id="BJCE01000012">
    <property type="protein sequence ID" value="GCL35562.1"/>
    <property type="molecule type" value="Genomic_DNA"/>
</dbReference>